<protein>
    <submittedName>
        <fullName evidence="4">IclR family transcriptional regulator</fullName>
    </submittedName>
</protein>
<feature type="domain" description="IclR-ED" evidence="3">
    <location>
        <begin position="81"/>
        <end position="264"/>
    </location>
</feature>
<evidence type="ECO:0000313" key="5">
    <source>
        <dbReference type="Proteomes" id="UP000727907"/>
    </source>
</evidence>
<dbReference type="Proteomes" id="UP000727907">
    <property type="component" value="Unassembled WGS sequence"/>
</dbReference>
<dbReference type="EMBL" id="JAHOPB010000004">
    <property type="protein sequence ID" value="MBU8877327.1"/>
    <property type="molecule type" value="Genomic_DNA"/>
</dbReference>
<keyword evidence="1" id="KW-0238">DNA-binding</keyword>
<evidence type="ECO:0000313" key="4">
    <source>
        <dbReference type="EMBL" id="MBU8877327.1"/>
    </source>
</evidence>
<comment type="caution">
    <text evidence="4">The sequence shown here is derived from an EMBL/GenBank/DDBJ whole genome shotgun (WGS) entry which is preliminary data.</text>
</comment>
<dbReference type="InterPro" id="IPR050707">
    <property type="entry name" value="HTH_MetabolicPath_Reg"/>
</dbReference>
<dbReference type="InterPro" id="IPR005471">
    <property type="entry name" value="Tscrpt_reg_IclR_N"/>
</dbReference>
<organism evidence="4 5">
    <name type="scientific">Reyranella humidisoli</name>
    <dbReference type="NCBI Taxonomy" id="2849149"/>
    <lineage>
        <taxon>Bacteria</taxon>
        <taxon>Pseudomonadati</taxon>
        <taxon>Pseudomonadota</taxon>
        <taxon>Alphaproteobacteria</taxon>
        <taxon>Hyphomicrobiales</taxon>
        <taxon>Reyranellaceae</taxon>
        <taxon>Reyranella</taxon>
    </lineage>
</organism>
<evidence type="ECO:0000259" key="2">
    <source>
        <dbReference type="PROSITE" id="PS51077"/>
    </source>
</evidence>
<proteinExistence type="predicted"/>
<keyword evidence="5" id="KW-1185">Reference proteome</keyword>
<dbReference type="RefSeq" id="WP_216967087.1">
    <property type="nucleotide sequence ID" value="NZ_JAHOPB010000004.1"/>
</dbReference>
<dbReference type="PANTHER" id="PTHR30136:SF35">
    <property type="entry name" value="HTH-TYPE TRANSCRIPTIONAL REGULATOR RV1719"/>
    <property type="match status" value="1"/>
</dbReference>
<dbReference type="PROSITE" id="PS51077">
    <property type="entry name" value="HTH_ICLR"/>
    <property type="match status" value="1"/>
</dbReference>
<dbReference type="InterPro" id="IPR014757">
    <property type="entry name" value="Tscrpt_reg_IclR_C"/>
</dbReference>
<accession>A0ABS6IRV5</accession>
<evidence type="ECO:0000256" key="1">
    <source>
        <dbReference type="ARBA" id="ARBA00023125"/>
    </source>
</evidence>
<feature type="domain" description="HTH iclR-type" evidence="2">
    <location>
        <begin position="18"/>
        <end position="81"/>
    </location>
</feature>
<evidence type="ECO:0000259" key="3">
    <source>
        <dbReference type="PROSITE" id="PS51078"/>
    </source>
</evidence>
<dbReference type="Pfam" id="PF01614">
    <property type="entry name" value="IclR_C"/>
    <property type="match status" value="1"/>
</dbReference>
<name>A0ABS6IRV5_9HYPH</name>
<sequence length="265" mass="29494">MPWLNTGPGTVLRDKMTVRTADRTLDIFESFARRQRPITVSDLARELSLPTSTCFALVRTLVDRGFLYYLRPRGAVYPTGRLGRVAESIGLHDPIATHIRPILESLRDVTGETVILGKLQGLAVVYLEIVESRQAVRYSMAVGTVRELHASSIGKAIVAAMDDASREAVLAQLKYPKLTDDTIRNRAQYTRDLEEGRRRGYWTNVGESSPDVMGIALPVKIFGDLYGINLVGPQSRFNRNNKAYADALRATVRKVGAIRTALYDD</sequence>
<dbReference type="Pfam" id="PF09339">
    <property type="entry name" value="HTH_IclR"/>
    <property type="match status" value="1"/>
</dbReference>
<reference evidence="4 5" key="1">
    <citation type="submission" date="2021-06" db="EMBL/GenBank/DDBJ databases">
        <authorList>
            <person name="Lee D.H."/>
        </authorList>
    </citation>
    <scope>NUCLEOTIDE SEQUENCE [LARGE SCALE GENOMIC DNA]</scope>
    <source>
        <strain evidence="4 5">MMS21-HV4-11</strain>
    </source>
</reference>
<gene>
    <name evidence="4" type="ORF">KQ910_26405</name>
</gene>
<dbReference type="PANTHER" id="PTHR30136">
    <property type="entry name" value="HELIX-TURN-HELIX TRANSCRIPTIONAL REGULATOR, ICLR FAMILY"/>
    <property type="match status" value="1"/>
</dbReference>
<dbReference type="PROSITE" id="PS51078">
    <property type="entry name" value="ICLR_ED"/>
    <property type="match status" value="1"/>
</dbReference>